<sequence length="132" mass="15108">MDKADILEGQMDTWETLFLIDMNACENVLQSTMDEESIDDTTILAFSANADQVWSSIDCSNEWKVRGKIQILQADQELSPVLIIFWSGKLLARYSPEVTKITLACAETDQSWHLLRCLEKEGFTVDMISWRI</sequence>
<proteinExistence type="predicted"/>
<dbReference type="AlphaFoldDB" id="A0A6C0BMP6"/>
<organism evidence="1">
    <name type="scientific">viral metagenome</name>
    <dbReference type="NCBI Taxonomy" id="1070528"/>
    <lineage>
        <taxon>unclassified sequences</taxon>
        <taxon>metagenomes</taxon>
        <taxon>organismal metagenomes</taxon>
    </lineage>
</organism>
<protein>
    <submittedName>
        <fullName evidence="1">Uncharacterized protein</fullName>
    </submittedName>
</protein>
<accession>A0A6C0BMP6</accession>
<evidence type="ECO:0000313" key="1">
    <source>
        <dbReference type="EMBL" id="QHS93310.1"/>
    </source>
</evidence>
<reference evidence="1" key="1">
    <citation type="journal article" date="2020" name="Nature">
        <title>Giant virus diversity and host interactions through global metagenomics.</title>
        <authorList>
            <person name="Schulz F."/>
            <person name="Roux S."/>
            <person name="Paez-Espino D."/>
            <person name="Jungbluth S."/>
            <person name="Walsh D.A."/>
            <person name="Denef V.J."/>
            <person name="McMahon K.D."/>
            <person name="Konstantinidis K.T."/>
            <person name="Eloe-Fadrosh E.A."/>
            <person name="Kyrpides N.C."/>
            <person name="Woyke T."/>
        </authorList>
    </citation>
    <scope>NUCLEOTIDE SEQUENCE</scope>
    <source>
        <strain evidence="1">GVMAG-M-3300017989-17</strain>
    </source>
</reference>
<dbReference type="EMBL" id="MN739202">
    <property type="protein sequence ID" value="QHS93310.1"/>
    <property type="molecule type" value="Genomic_DNA"/>
</dbReference>
<name>A0A6C0BMP6_9ZZZZ</name>